<evidence type="ECO:0000313" key="1">
    <source>
        <dbReference type="EMBL" id="KRV50211.1"/>
    </source>
</evidence>
<dbReference type="Proteomes" id="UP000050867">
    <property type="component" value="Unassembled WGS sequence"/>
</dbReference>
<evidence type="ECO:0000313" key="2">
    <source>
        <dbReference type="Proteomes" id="UP000050867"/>
    </source>
</evidence>
<accession>A0A0T6LVN6</accession>
<dbReference type="EMBL" id="LLZU01000005">
    <property type="protein sequence ID" value="KRV50211.1"/>
    <property type="molecule type" value="Genomic_DNA"/>
</dbReference>
<protein>
    <submittedName>
        <fullName evidence="1">Uncharacterized protein</fullName>
    </submittedName>
</protein>
<proteinExistence type="predicted"/>
<reference evidence="1 2" key="1">
    <citation type="submission" date="2015-10" db="EMBL/GenBank/DDBJ databases">
        <title>Draft genome sequence of pyrrolomycin-producing Streptomyces vitaminophilus.</title>
        <authorList>
            <person name="Graham D.E."/>
            <person name="Mahan K.M."/>
            <person name="Klingeman D.M."/>
            <person name="Hettich R.L."/>
            <person name="Parry R.J."/>
        </authorList>
    </citation>
    <scope>NUCLEOTIDE SEQUENCE [LARGE SCALE GENOMIC DNA]</scope>
    <source>
        <strain evidence="1 2">ATCC 31673</strain>
    </source>
</reference>
<gene>
    <name evidence="1" type="ORF">AQ490_13900</name>
</gene>
<name>A0A0T6LVN6_WENVI</name>
<keyword evidence="2" id="KW-1185">Reference proteome</keyword>
<comment type="caution">
    <text evidence="1">The sequence shown here is derived from an EMBL/GenBank/DDBJ whole genome shotgun (WGS) entry which is preliminary data.</text>
</comment>
<dbReference type="AlphaFoldDB" id="A0A0T6LVN6"/>
<organism evidence="1 2">
    <name type="scientific">Wenjunlia vitaminophila</name>
    <name type="common">Streptomyces vitaminophilus</name>
    <dbReference type="NCBI Taxonomy" id="76728"/>
    <lineage>
        <taxon>Bacteria</taxon>
        <taxon>Bacillati</taxon>
        <taxon>Actinomycetota</taxon>
        <taxon>Actinomycetes</taxon>
        <taxon>Kitasatosporales</taxon>
        <taxon>Streptomycetaceae</taxon>
        <taxon>Wenjunlia</taxon>
    </lineage>
</organism>
<sequence>MREAAFVAGESQREPDSQNLVRSITLMSARSPVGLDPLVGDADGDALATQSLSQIRAVVSFVGVDLARPVVPTVVGVMSRLEASEQTPQALAVVDVAT</sequence>